<evidence type="ECO:0000313" key="5">
    <source>
        <dbReference type="Proteomes" id="UP001231587"/>
    </source>
</evidence>
<dbReference type="Proteomes" id="UP001231587">
    <property type="component" value="Unassembled WGS sequence"/>
</dbReference>
<gene>
    <name evidence="2" type="ORF">J2Z56_000801</name>
    <name evidence="3" type="ORF">J2Z57_000094</name>
</gene>
<proteinExistence type="predicted"/>
<organism evidence="2 4">
    <name type="scientific">Formosa algae</name>
    <dbReference type="NCBI Taxonomy" id="225843"/>
    <lineage>
        <taxon>Bacteria</taxon>
        <taxon>Pseudomonadati</taxon>
        <taxon>Bacteroidota</taxon>
        <taxon>Flavobacteriia</taxon>
        <taxon>Flavobacteriales</taxon>
        <taxon>Flavobacteriaceae</taxon>
        <taxon>Formosa</taxon>
    </lineage>
</organism>
<evidence type="ECO:0000313" key="4">
    <source>
        <dbReference type="Proteomes" id="UP001138672"/>
    </source>
</evidence>
<reference evidence="2" key="1">
    <citation type="submission" date="2021-03" db="EMBL/GenBank/DDBJ databases">
        <title>Genomic Encyclopedia of Type Strains, Phase IV (KMG-IV): sequencing the most valuable type-strain genomes for metagenomic binning, comparative biology and taxonomic classification.</title>
        <authorList>
            <person name="Goeker M."/>
        </authorList>
    </citation>
    <scope>NUCLEOTIDE SEQUENCE</scope>
    <source>
        <strain evidence="2">DSM 15523</strain>
        <strain evidence="3 5">DSM 16476</strain>
    </source>
</reference>
<feature type="signal peptide" evidence="1">
    <location>
        <begin position="1"/>
        <end position="19"/>
    </location>
</feature>
<evidence type="ECO:0000256" key="1">
    <source>
        <dbReference type="SAM" id="SignalP"/>
    </source>
</evidence>
<dbReference type="RefSeq" id="WP_057783805.1">
    <property type="nucleotide sequence ID" value="NZ_JAGGJQ010000002.1"/>
</dbReference>
<evidence type="ECO:0008006" key="6">
    <source>
        <dbReference type="Google" id="ProtNLM"/>
    </source>
</evidence>
<evidence type="ECO:0000313" key="3">
    <source>
        <dbReference type="EMBL" id="MDQ0333672.1"/>
    </source>
</evidence>
<dbReference type="OrthoDB" id="1352305at2"/>
<evidence type="ECO:0000313" key="2">
    <source>
        <dbReference type="EMBL" id="MBP1838895.1"/>
    </source>
</evidence>
<keyword evidence="5" id="KW-1185">Reference proteome</keyword>
<dbReference type="EMBL" id="JAGGJQ010000002">
    <property type="protein sequence ID" value="MBP1838895.1"/>
    <property type="molecule type" value="Genomic_DNA"/>
</dbReference>
<dbReference type="EMBL" id="JAUSUU010000001">
    <property type="protein sequence ID" value="MDQ0333672.1"/>
    <property type="molecule type" value="Genomic_DNA"/>
</dbReference>
<accession>A0A9X1CB70</accession>
<dbReference type="AlphaFoldDB" id="A0A9X1CB70"/>
<dbReference type="Proteomes" id="UP001138672">
    <property type="component" value="Unassembled WGS sequence"/>
</dbReference>
<sequence>MKKFLFLFLLILSVLFINCGEENTSENEPEVIEDTTKISISIDLPVELEDEVIIITTPNESFDATPTMEMYANITATNKEVIFAENSNGDILFASITTVEDNIILSNYSMAQTMVGLLPWTGLLENDELKEVLKEISYFEEFNQLVKRIEVVVKENKSPLDDEVSLTLLSTLNQKIVNSDSNGGKLENGKNLSIPDVNYLVEPTLTYSDTQLKIDNDGQTTATWGVEIINKDIETESDYFMLEGNSFHLPTVESLIKYFFLATDFDQILLDNNDPITYSITEGSTYQINFRSPTSLTVLDGKLAYDAALYNVYLMVESILNAFGFELPEMPSVNPSDFLNLKGCSKDLFSDIYNSSIEALSKDELDDEFIVDKVIKVMSTSIETIGECTEIGKKIKNTNYFKRLLKIINIYGKIGNVFKIGKHYGDMNALFDITICRQFIQGNMYSCFKLEKITEGSLESLIYCPDTEIELSVKTKLDTVIPNVNTYPINLEMTWEYKNKDGDLLTSTSKIDSEGLAKFEYTTLEDSDQVIKALIKNGETIIDEVEFNLKIDKEKTECLQNPIIGNWVAISYNDKTMGETTNESYNEKCDVYLNSYTLNSSNIDISEENILMYLNQTIYNIDYSTTDTNEIDCETIEKEPKTTNSSYNFILSEFIQQENTNIYKKITEYDDGQVSTLTIELLNENELRFLDQHKDIDNITRTGYSILYNRK</sequence>
<keyword evidence="1" id="KW-0732">Signal</keyword>
<comment type="caution">
    <text evidence="2">The sequence shown here is derived from an EMBL/GenBank/DDBJ whole genome shotgun (WGS) entry which is preliminary data.</text>
</comment>
<feature type="chain" id="PRO_5040801660" description="Big-1 domain-containing protein" evidence="1">
    <location>
        <begin position="20"/>
        <end position="711"/>
    </location>
</feature>
<protein>
    <recommendedName>
        <fullName evidence="6">Big-1 domain-containing protein</fullName>
    </recommendedName>
</protein>
<name>A0A9X1CB70_9FLAO</name>